<evidence type="ECO:0000313" key="2">
    <source>
        <dbReference type="EMBL" id="KAF6369115.1"/>
    </source>
</evidence>
<organism evidence="2 3">
    <name type="scientific">Myotis myotis</name>
    <name type="common">Greater mouse-eared bat</name>
    <name type="synonym">Vespertilio myotis</name>
    <dbReference type="NCBI Taxonomy" id="51298"/>
    <lineage>
        <taxon>Eukaryota</taxon>
        <taxon>Metazoa</taxon>
        <taxon>Chordata</taxon>
        <taxon>Craniata</taxon>
        <taxon>Vertebrata</taxon>
        <taxon>Euteleostomi</taxon>
        <taxon>Mammalia</taxon>
        <taxon>Eutheria</taxon>
        <taxon>Laurasiatheria</taxon>
        <taxon>Chiroptera</taxon>
        <taxon>Yangochiroptera</taxon>
        <taxon>Vespertilionidae</taxon>
        <taxon>Myotis</taxon>
    </lineage>
</organism>
<dbReference type="EMBL" id="JABWUV010000003">
    <property type="protein sequence ID" value="KAF6369115.1"/>
    <property type="molecule type" value="Genomic_DNA"/>
</dbReference>
<reference evidence="2 3" key="1">
    <citation type="journal article" date="2020" name="Nature">
        <title>Six reference-quality genomes reveal evolution of bat adaptations.</title>
        <authorList>
            <person name="Jebb D."/>
            <person name="Huang Z."/>
            <person name="Pippel M."/>
            <person name="Hughes G.M."/>
            <person name="Lavrichenko K."/>
            <person name="Devanna P."/>
            <person name="Winkler S."/>
            <person name="Jermiin L.S."/>
            <person name="Skirmuntt E.C."/>
            <person name="Katzourakis A."/>
            <person name="Burkitt-Gray L."/>
            <person name="Ray D.A."/>
            <person name="Sullivan K.A.M."/>
            <person name="Roscito J.G."/>
            <person name="Kirilenko B.M."/>
            <person name="Davalos L.M."/>
            <person name="Corthals A.P."/>
            <person name="Power M.L."/>
            <person name="Jones G."/>
            <person name="Ransome R.D."/>
            <person name="Dechmann D.K.N."/>
            <person name="Locatelli A.G."/>
            <person name="Puechmaille S.J."/>
            <person name="Fedrigo O."/>
            <person name="Jarvis E.D."/>
            <person name="Hiller M."/>
            <person name="Vernes S.C."/>
            <person name="Myers E.W."/>
            <person name="Teeling E.C."/>
        </authorList>
    </citation>
    <scope>NUCLEOTIDE SEQUENCE [LARGE SCALE GENOMIC DNA]</scope>
    <source>
        <strain evidence="2">MMyoMyo1</strain>
        <tissue evidence="2">Flight muscle</tissue>
    </source>
</reference>
<dbReference type="AlphaFoldDB" id="A0A7J7Z4Z8"/>
<gene>
    <name evidence="2" type="ORF">mMyoMyo1_010520</name>
</gene>
<dbReference type="Proteomes" id="UP000527355">
    <property type="component" value="Unassembled WGS sequence"/>
</dbReference>
<sequence length="149" mass="16917">MLNSASVICFFASQVPHSKPWDVINTFVIFAYISLVLPPSYGYEVWECPLIVPDCNKCDSLIRLLEASFCDSRGTLQQPKIRNQCSVEHPQSRQQGEEHHVAGTPTLSKPTTETTCKPALWKQWKVGGFEGLFIMEQSLVITFFSPFYR</sequence>
<evidence type="ECO:0000256" key="1">
    <source>
        <dbReference type="SAM" id="MobiDB-lite"/>
    </source>
</evidence>
<feature type="region of interest" description="Disordered" evidence="1">
    <location>
        <begin position="88"/>
        <end position="113"/>
    </location>
</feature>
<accession>A0A7J7Z4Z8</accession>
<protein>
    <submittedName>
        <fullName evidence="2">Uncharacterized protein</fullName>
    </submittedName>
</protein>
<name>A0A7J7Z4Z8_MYOMY</name>
<proteinExistence type="predicted"/>
<comment type="caution">
    <text evidence="2">The sequence shown here is derived from an EMBL/GenBank/DDBJ whole genome shotgun (WGS) entry which is preliminary data.</text>
</comment>
<evidence type="ECO:0000313" key="3">
    <source>
        <dbReference type="Proteomes" id="UP000527355"/>
    </source>
</evidence>
<keyword evidence="3" id="KW-1185">Reference proteome</keyword>
<feature type="compositionally biased region" description="Low complexity" evidence="1">
    <location>
        <begin position="104"/>
        <end position="113"/>
    </location>
</feature>